<dbReference type="Proteomes" id="UP000814033">
    <property type="component" value="Unassembled WGS sequence"/>
</dbReference>
<proteinExistence type="predicted"/>
<name>A0ACB8R3F5_9AGAM</name>
<evidence type="ECO:0000313" key="2">
    <source>
        <dbReference type="Proteomes" id="UP000814033"/>
    </source>
</evidence>
<dbReference type="EMBL" id="MU276445">
    <property type="protein sequence ID" value="KAI0038649.1"/>
    <property type="molecule type" value="Genomic_DNA"/>
</dbReference>
<reference evidence="1" key="1">
    <citation type="submission" date="2021-02" db="EMBL/GenBank/DDBJ databases">
        <authorList>
            <consortium name="DOE Joint Genome Institute"/>
            <person name="Ahrendt S."/>
            <person name="Looney B.P."/>
            <person name="Miyauchi S."/>
            <person name="Morin E."/>
            <person name="Drula E."/>
            <person name="Courty P.E."/>
            <person name="Chicoki N."/>
            <person name="Fauchery L."/>
            <person name="Kohler A."/>
            <person name="Kuo A."/>
            <person name="Labutti K."/>
            <person name="Pangilinan J."/>
            <person name="Lipzen A."/>
            <person name="Riley R."/>
            <person name="Andreopoulos W."/>
            <person name="He G."/>
            <person name="Johnson J."/>
            <person name="Barry K.W."/>
            <person name="Grigoriev I.V."/>
            <person name="Nagy L."/>
            <person name="Hibbett D."/>
            <person name="Henrissat B."/>
            <person name="Matheny P.B."/>
            <person name="Labbe J."/>
            <person name="Martin F."/>
        </authorList>
    </citation>
    <scope>NUCLEOTIDE SEQUENCE</scope>
    <source>
        <strain evidence="1">FP105234-sp</strain>
    </source>
</reference>
<sequence length="122" mass="13720">MFLNAVSTESGKTGMSRYVVCTIQLERNCKESKFEARFTDSVVKLLDIIRRRLLHLKFIRALDGVVGDTDASSAGRVELTADVRTRTIAAARSNAPEQGCLWVPADLRHVLIIREYSWPPRS</sequence>
<reference evidence="1" key="2">
    <citation type="journal article" date="2022" name="New Phytol.">
        <title>Evolutionary transition to the ectomycorrhizal habit in the genomes of a hyperdiverse lineage of mushroom-forming fungi.</title>
        <authorList>
            <person name="Looney B."/>
            <person name="Miyauchi S."/>
            <person name="Morin E."/>
            <person name="Drula E."/>
            <person name="Courty P.E."/>
            <person name="Kohler A."/>
            <person name="Kuo A."/>
            <person name="LaButti K."/>
            <person name="Pangilinan J."/>
            <person name="Lipzen A."/>
            <person name="Riley R."/>
            <person name="Andreopoulos W."/>
            <person name="He G."/>
            <person name="Johnson J."/>
            <person name="Nolan M."/>
            <person name="Tritt A."/>
            <person name="Barry K.W."/>
            <person name="Grigoriev I.V."/>
            <person name="Nagy L.G."/>
            <person name="Hibbett D."/>
            <person name="Henrissat B."/>
            <person name="Matheny P.B."/>
            <person name="Labbe J."/>
            <person name="Martin F.M."/>
        </authorList>
    </citation>
    <scope>NUCLEOTIDE SEQUENCE</scope>
    <source>
        <strain evidence="1">FP105234-sp</strain>
    </source>
</reference>
<organism evidence="1 2">
    <name type="scientific">Auriscalpium vulgare</name>
    <dbReference type="NCBI Taxonomy" id="40419"/>
    <lineage>
        <taxon>Eukaryota</taxon>
        <taxon>Fungi</taxon>
        <taxon>Dikarya</taxon>
        <taxon>Basidiomycota</taxon>
        <taxon>Agaricomycotina</taxon>
        <taxon>Agaricomycetes</taxon>
        <taxon>Russulales</taxon>
        <taxon>Auriscalpiaceae</taxon>
        <taxon>Auriscalpium</taxon>
    </lineage>
</organism>
<accession>A0ACB8R3F5</accession>
<gene>
    <name evidence="1" type="ORF">FA95DRAFT_1567622</name>
</gene>
<comment type="caution">
    <text evidence="1">The sequence shown here is derived from an EMBL/GenBank/DDBJ whole genome shotgun (WGS) entry which is preliminary data.</text>
</comment>
<evidence type="ECO:0000313" key="1">
    <source>
        <dbReference type="EMBL" id="KAI0038649.1"/>
    </source>
</evidence>
<protein>
    <submittedName>
        <fullName evidence="1">Uncharacterized protein</fullName>
    </submittedName>
</protein>
<keyword evidence="2" id="KW-1185">Reference proteome</keyword>